<protein>
    <submittedName>
        <fullName evidence="1">Uncharacterized protein</fullName>
    </submittedName>
</protein>
<dbReference type="EMBL" id="AMCV02000023">
    <property type="protein sequence ID" value="TDZ18584.1"/>
    <property type="molecule type" value="Genomic_DNA"/>
</dbReference>
<proteinExistence type="predicted"/>
<name>A0A484FM58_COLOR</name>
<comment type="caution">
    <text evidence="1">The sequence shown here is derived from an EMBL/GenBank/DDBJ whole genome shotgun (WGS) entry which is preliminary data.</text>
</comment>
<evidence type="ECO:0000313" key="2">
    <source>
        <dbReference type="Proteomes" id="UP000014480"/>
    </source>
</evidence>
<keyword evidence="2" id="KW-1185">Reference proteome</keyword>
<dbReference type="AlphaFoldDB" id="A0A484FM58"/>
<accession>A0A484FM58</accession>
<reference evidence="2" key="1">
    <citation type="journal article" date="2013" name="New Phytol.">
        <title>Comparative genomic and transcriptomic analyses reveal the hemibiotrophic stage shift of Colletotrichum fungi.</title>
        <authorList>
            <person name="Gan P."/>
            <person name="Ikeda K."/>
            <person name="Irieda H."/>
            <person name="Narusaka M."/>
            <person name="O'Connell R.J."/>
            <person name="Narusaka Y."/>
            <person name="Takano Y."/>
            <person name="Kubo Y."/>
            <person name="Shirasu K."/>
        </authorList>
    </citation>
    <scope>NUCLEOTIDE SEQUENCE [LARGE SCALE GENOMIC DNA]</scope>
    <source>
        <strain evidence="2">104-T / ATCC 96160 / CBS 514.97 / LARS 414 / MAFF 240422</strain>
    </source>
</reference>
<gene>
    <name evidence="1" type="ORF">Cob_v008545</name>
</gene>
<sequence>MTASPTPAESAAFLPPFLSTCALLVSQHSPKLGVLSFHYVPLSRDPRRHVCFSHIGQGLRLLWTIVDGNEDMETWATARIDEITAFKIRNFSSDWFLVKSRHRCCKPLSTSVTGRYRVSSEVFVSYHSTFHRSLLSKLSRF</sequence>
<organism evidence="1 2">
    <name type="scientific">Colletotrichum orbiculare (strain 104-T / ATCC 96160 / CBS 514.97 / LARS 414 / MAFF 240422)</name>
    <name type="common">Cucumber anthracnose fungus</name>
    <name type="synonym">Colletotrichum lagenarium</name>
    <dbReference type="NCBI Taxonomy" id="1213857"/>
    <lineage>
        <taxon>Eukaryota</taxon>
        <taxon>Fungi</taxon>
        <taxon>Dikarya</taxon>
        <taxon>Ascomycota</taxon>
        <taxon>Pezizomycotina</taxon>
        <taxon>Sordariomycetes</taxon>
        <taxon>Hypocreomycetidae</taxon>
        <taxon>Glomerellales</taxon>
        <taxon>Glomerellaceae</taxon>
        <taxon>Colletotrichum</taxon>
        <taxon>Colletotrichum orbiculare species complex</taxon>
    </lineage>
</organism>
<evidence type="ECO:0000313" key="1">
    <source>
        <dbReference type="EMBL" id="TDZ18584.1"/>
    </source>
</evidence>
<reference evidence="2" key="2">
    <citation type="journal article" date="2019" name="Mol. Plant Microbe Interact.">
        <title>Genome sequence resources for four phytopathogenic fungi from the Colletotrichum orbiculare species complex.</title>
        <authorList>
            <person name="Gan P."/>
            <person name="Tsushima A."/>
            <person name="Narusaka M."/>
            <person name="Narusaka Y."/>
            <person name="Takano Y."/>
            <person name="Kubo Y."/>
            <person name="Shirasu K."/>
        </authorList>
    </citation>
    <scope>GENOME REANNOTATION</scope>
    <source>
        <strain evidence="2">104-T / ATCC 96160 / CBS 514.97 / LARS 414 / MAFF 240422</strain>
    </source>
</reference>
<dbReference type="Proteomes" id="UP000014480">
    <property type="component" value="Unassembled WGS sequence"/>
</dbReference>